<accession>A0A0A9B7B2</accession>
<evidence type="ECO:0000256" key="1">
    <source>
        <dbReference type="SAM" id="MobiDB-lite"/>
    </source>
</evidence>
<sequence length="49" mass="5556">MQIQQGAVGLTEISHERRRLGRHSTTQEAGSHRRLVGHRRPGKWKAMPG</sequence>
<feature type="region of interest" description="Disordered" evidence="1">
    <location>
        <begin position="1"/>
        <end position="49"/>
    </location>
</feature>
<protein>
    <submittedName>
        <fullName evidence="2">Uncharacterized protein</fullName>
    </submittedName>
</protein>
<name>A0A0A9B7B2_ARUDO</name>
<feature type="compositionally biased region" description="Basic residues" evidence="1">
    <location>
        <begin position="32"/>
        <end position="43"/>
    </location>
</feature>
<proteinExistence type="predicted"/>
<organism evidence="2">
    <name type="scientific">Arundo donax</name>
    <name type="common">Giant reed</name>
    <name type="synonym">Donax arundinaceus</name>
    <dbReference type="NCBI Taxonomy" id="35708"/>
    <lineage>
        <taxon>Eukaryota</taxon>
        <taxon>Viridiplantae</taxon>
        <taxon>Streptophyta</taxon>
        <taxon>Embryophyta</taxon>
        <taxon>Tracheophyta</taxon>
        <taxon>Spermatophyta</taxon>
        <taxon>Magnoliopsida</taxon>
        <taxon>Liliopsida</taxon>
        <taxon>Poales</taxon>
        <taxon>Poaceae</taxon>
        <taxon>PACMAD clade</taxon>
        <taxon>Arundinoideae</taxon>
        <taxon>Arundineae</taxon>
        <taxon>Arundo</taxon>
    </lineage>
</organism>
<dbReference type="AlphaFoldDB" id="A0A0A9B7B2"/>
<dbReference type="EMBL" id="GBRH01239862">
    <property type="protein sequence ID" value="JAD58033.1"/>
    <property type="molecule type" value="Transcribed_RNA"/>
</dbReference>
<reference evidence="2" key="1">
    <citation type="submission" date="2014-09" db="EMBL/GenBank/DDBJ databases">
        <authorList>
            <person name="Magalhaes I.L.F."/>
            <person name="Oliveira U."/>
            <person name="Santos F.R."/>
            <person name="Vidigal T.H.D.A."/>
            <person name="Brescovit A.D."/>
            <person name="Santos A.J."/>
        </authorList>
    </citation>
    <scope>NUCLEOTIDE SEQUENCE</scope>
    <source>
        <tissue evidence="2">Shoot tissue taken approximately 20 cm above the soil surface</tissue>
    </source>
</reference>
<reference evidence="2" key="2">
    <citation type="journal article" date="2015" name="Data Brief">
        <title>Shoot transcriptome of the giant reed, Arundo donax.</title>
        <authorList>
            <person name="Barrero R.A."/>
            <person name="Guerrero F.D."/>
            <person name="Moolhuijzen P."/>
            <person name="Goolsby J.A."/>
            <person name="Tidwell J."/>
            <person name="Bellgard S.E."/>
            <person name="Bellgard M.I."/>
        </authorList>
    </citation>
    <scope>NUCLEOTIDE SEQUENCE</scope>
    <source>
        <tissue evidence="2">Shoot tissue taken approximately 20 cm above the soil surface</tissue>
    </source>
</reference>
<evidence type="ECO:0000313" key="2">
    <source>
        <dbReference type="EMBL" id="JAD58033.1"/>
    </source>
</evidence>